<reference evidence="2" key="1">
    <citation type="submission" date="2017-10" db="EMBL/GenBank/DDBJ databases">
        <title>Rapid genome shrinkage in a self-fertile nematode reveals novel sperm competition proteins.</title>
        <authorList>
            <person name="Yin D."/>
            <person name="Schwarz E.M."/>
            <person name="Thomas C.G."/>
            <person name="Felde R.L."/>
            <person name="Korf I.F."/>
            <person name="Cutter A.D."/>
            <person name="Schartner C.M."/>
            <person name="Ralston E.J."/>
            <person name="Meyer B.J."/>
            <person name="Haag E.S."/>
        </authorList>
    </citation>
    <scope>NUCLEOTIDE SEQUENCE [LARGE SCALE GENOMIC DNA]</scope>
    <source>
        <strain evidence="2">JU1422</strain>
    </source>
</reference>
<accession>A0A2G5UJ49</accession>
<dbReference type="EMBL" id="PDUG01000003">
    <property type="protein sequence ID" value="PIC39483.1"/>
    <property type="molecule type" value="Genomic_DNA"/>
</dbReference>
<dbReference type="AlphaFoldDB" id="A0A2G5UJ49"/>
<evidence type="ECO:0000313" key="1">
    <source>
        <dbReference type="EMBL" id="PIC39483.1"/>
    </source>
</evidence>
<protein>
    <submittedName>
        <fullName evidence="1">Uncharacterized protein</fullName>
    </submittedName>
</protein>
<organism evidence="1 2">
    <name type="scientific">Caenorhabditis nigoni</name>
    <dbReference type="NCBI Taxonomy" id="1611254"/>
    <lineage>
        <taxon>Eukaryota</taxon>
        <taxon>Metazoa</taxon>
        <taxon>Ecdysozoa</taxon>
        <taxon>Nematoda</taxon>
        <taxon>Chromadorea</taxon>
        <taxon>Rhabditida</taxon>
        <taxon>Rhabditina</taxon>
        <taxon>Rhabditomorpha</taxon>
        <taxon>Rhabditoidea</taxon>
        <taxon>Rhabditidae</taxon>
        <taxon>Peloderinae</taxon>
        <taxon>Caenorhabditis</taxon>
    </lineage>
</organism>
<gene>
    <name evidence="1" type="primary">Cnig_chr_III.g11158</name>
    <name evidence="1" type="ORF">B9Z55_011158</name>
</gene>
<sequence>MAVCNSSLMCDVEFPTKEELDFFAKHAEIVDGAELHWMAPNVSAMAPKKIAFKNLQHLPETATLDENIGRLFDIFIRRMIQAAGGDLENTCYWLNLRHFDHRYETDGYWIRHKTYKMANGHKLVELIGENWQNESDEIPDVGLNQTMMLSMKVFTTAGLDQAPVMKVFDGAPKCDENCSTNRDTIRKEIDETNKILSTVGLGSLMQSAQSSGYIDESGFILPYGYIENCTLVNDYPY</sequence>
<name>A0A2G5UJ49_9PELO</name>
<evidence type="ECO:0000313" key="2">
    <source>
        <dbReference type="Proteomes" id="UP000230233"/>
    </source>
</evidence>
<proteinExistence type="predicted"/>
<comment type="caution">
    <text evidence="1">The sequence shown here is derived from an EMBL/GenBank/DDBJ whole genome shotgun (WGS) entry which is preliminary data.</text>
</comment>
<keyword evidence="2" id="KW-1185">Reference proteome</keyword>
<dbReference type="Proteomes" id="UP000230233">
    <property type="component" value="Chromosome III"/>
</dbReference>